<dbReference type="PANTHER" id="PTHR33279:SF6">
    <property type="entry name" value="SULFUR CARRIER PROTEIN YEDF-RELATED"/>
    <property type="match status" value="1"/>
</dbReference>
<sequence>MSDGVDLDLTGLKCPLPVLRTRKALRALAPGARLTVACTDPMAAIDIPNLLREDGHRLESSAREGGVLRFFILRGADRPG</sequence>
<dbReference type="Pfam" id="PF01206">
    <property type="entry name" value="TusA"/>
    <property type="match status" value="1"/>
</dbReference>
<evidence type="ECO:0000259" key="2">
    <source>
        <dbReference type="PROSITE" id="PS01148"/>
    </source>
</evidence>
<dbReference type="KEGG" id="meti:DK427_07205"/>
<dbReference type="OrthoDB" id="9797551at2"/>
<evidence type="ECO:0000313" key="3">
    <source>
        <dbReference type="EMBL" id="AWN35548.1"/>
    </source>
</evidence>
<dbReference type="Proteomes" id="UP000246058">
    <property type="component" value="Chromosome"/>
</dbReference>
<dbReference type="InterPro" id="IPR036868">
    <property type="entry name" value="TusA-like_sf"/>
</dbReference>
<dbReference type="PANTHER" id="PTHR33279">
    <property type="entry name" value="SULFUR CARRIER PROTEIN YEDF-RELATED"/>
    <property type="match status" value="1"/>
</dbReference>
<evidence type="ECO:0000313" key="4">
    <source>
        <dbReference type="Proteomes" id="UP000246058"/>
    </source>
</evidence>
<comment type="similarity">
    <text evidence="1">Belongs to the sulfur carrier protein TusA family.</text>
</comment>
<dbReference type="SUPFAM" id="SSF64307">
    <property type="entry name" value="SirA-like"/>
    <property type="match status" value="1"/>
</dbReference>
<accession>A0A2U8VQ03</accession>
<protein>
    <submittedName>
        <fullName evidence="3">Response regulator SirA</fullName>
    </submittedName>
</protein>
<dbReference type="PROSITE" id="PS01148">
    <property type="entry name" value="UPF0033"/>
    <property type="match status" value="1"/>
</dbReference>
<name>A0A2U8VQ03_9HYPH</name>
<reference evidence="3 4" key="1">
    <citation type="submission" date="2018-05" db="EMBL/GenBank/DDBJ databases">
        <title>Complete Genome Sequence of Methylobacterium sp. 17Sr1-43.</title>
        <authorList>
            <person name="Srinivasan S."/>
        </authorList>
    </citation>
    <scope>NUCLEOTIDE SEQUENCE [LARGE SCALE GENOMIC DNA]</scope>
    <source>
        <strain evidence="3 4">17Sr1-43</strain>
    </source>
</reference>
<proteinExistence type="inferred from homology"/>
<feature type="domain" description="UPF0033" evidence="2">
    <location>
        <begin position="7"/>
        <end position="31"/>
    </location>
</feature>
<dbReference type="InterPro" id="IPR001455">
    <property type="entry name" value="TusA-like"/>
</dbReference>
<organism evidence="3 4">
    <name type="scientific">Methylobacterium radiodurans</name>
    <dbReference type="NCBI Taxonomy" id="2202828"/>
    <lineage>
        <taxon>Bacteria</taxon>
        <taxon>Pseudomonadati</taxon>
        <taxon>Pseudomonadota</taxon>
        <taxon>Alphaproteobacteria</taxon>
        <taxon>Hyphomicrobiales</taxon>
        <taxon>Methylobacteriaceae</taxon>
        <taxon>Methylobacterium</taxon>
    </lineage>
</organism>
<dbReference type="EMBL" id="CP029551">
    <property type="protein sequence ID" value="AWN35548.1"/>
    <property type="molecule type" value="Genomic_DNA"/>
</dbReference>
<dbReference type="CDD" id="cd00291">
    <property type="entry name" value="SirA_YedF_YeeD"/>
    <property type="match status" value="1"/>
</dbReference>
<keyword evidence="4" id="KW-1185">Reference proteome</keyword>
<dbReference type="Gene3D" id="3.30.110.40">
    <property type="entry name" value="TusA-like domain"/>
    <property type="match status" value="1"/>
</dbReference>
<dbReference type="RefSeq" id="WP_109950668.1">
    <property type="nucleotide sequence ID" value="NZ_CP029551.1"/>
</dbReference>
<dbReference type="AlphaFoldDB" id="A0A2U8VQ03"/>
<evidence type="ECO:0000256" key="1">
    <source>
        <dbReference type="ARBA" id="ARBA00008984"/>
    </source>
</evidence>
<gene>
    <name evidence="3" type="ORF">DK427_07205</name>
</gene>